<organism evidence="1 2">
    <name type="scientific">Cloeon dipterum</name>
    <dbReference type="NCBI Taxonomy" id="197152"/>
    <lineage>
        <taxon>Eukaryota</taxon>
        <taxon>Metazoa</taxon>
        <taxon>Ecdysozoa</taxon>
        <taxon>Arthropoda</taxon>
        <taxon>Hexapoda</taxon>
        <taxon>Insecta</taxon>
        <taxon>Pterygota</taxon>
        <taxon>Palaeoptera</taxon>
        <taxon>Ephemeroptera</taxon>
        <taxon>Pisciforma</taxon>
        <taxon>Baetidae</taxon>
        <taxon>Cloeon</taxon>
    </lineage>
</organism>
<evidence type="ECO:0000313" key="1">
    <source>
        <dbReference type="EMBL" id="CAB3378089.1"/>
    </source>
</evidence>
<dbReference type="EMBL" id="CADEPI010000157">
    <property type="protein sequence ID" value="CAB3378089.1"/>
    <property type="molecule type" value="Genomic_DNA"/>
</dbReference>
<evidence type="ECO:0000313" key="2">
    <source>
        <dbReference type="Proteomes" id="UP000494165"/>
    </source>
</evidence>
<dbReference type="AlphaFoldDB" id="A0A8S1DCA8"/>
<dbReference type="OrthoDB" id="509497at2759"/>
<dbReference type="PANTHER" id="PTHR14939">
    <property type="entry name" value="F-BOX ONLY PROTEIN 22"/>
    <property type="match status" value="1"/>
</dbReference>
<name>A0A8S1DCA8_9INSE</name>
<gene>
    <name evidence="1" type="ORF">CLODIP_2_CD09417</name>
</gene>
<keyword evidence="2" id="KW-1185">Reference proteome</keyword>
<protein>
    <recommendedName>
        <fullName evidence="3">FIST C-domain domain-containing protein</fullName>
    </recommendedName>
</protein>
<comment type="caution">
    <text evidence="1">The sequence shown here is derived from an EMBL/GenBank/DDBJ whole genome shotgun (WGS) entry which is preliminary data.</text>
</comment>
<evidence type="ECO:0008006" key="3">
    <source>
        <dbReference type="Google" id="ProtNLM"/>
    </source>
</evidence>
<dbReference type="SUPFAM" id="SSF81383">
    <property type="entry name" value="F-box domain"/>
    <property type="match status" value="1"/>
</dbReference>
<dbReference type="Proteomes" id="UP000494165">
    <property type="component" value="Unassembled WGS sequence"/>
</dbReference>
<reference evidence="1 2" key="1">
    <citation type="submission" date="2020-04" db="EMBL/GenBank/DDBJ databases">
        <authorList>
            <person name="Alioto T."/>
            <person name="Alioto T."/>
            <person name="Gomez Garrido J."/>
        </authorList>
    </citation>
    <scope>NUCLEOTIDE SEQUENCE [LARGE SCALE GENOMIC DNA]</scope>
</reference>
<dbReference type="PANTHER" id="PTHR14939:SF5">
    <property type="entry name" value="F-BOX ONLY PROTEIN 22"/>
    <property type="match status" value="1"/>
</dbReference>
<dbReference type="InterPro" id="IPR036047">
    <property type="entry name" value="F-box-like_dom_sf"/>
</dbReference>
<dbReference type="GO" id="GO:0000209">
    <property type="term" value="P:protein polyubiquitination"/>
    <property type="evidence" value="ECO:0007669"/>
    <property type="project" value="TreeGrafter"/>
</dbReference>
<accession>A0A8S1DCA8</accession>
<proteinExistence type="predicted"/>
<sequence>MSSVAKQKFGLLLGTHYEIIEKCLMNFEPLELSRVARVCKAWNKVAKKIIEMKSKHPIAVISDIEYVKLERGIPASAVKDSFKHCLGYKSTLHLSFITEKCIGDLDLPGLRQYLSPKCRNICLPANGIIGTKADGVVNTMLNFQFIPEKRAKCNMCNIGMSSMLLPCYEGVKVYTFHTLGSSFLDSEFWDEGLNSGTLEKIIPKEEKLKCALVVSFDGQETAAEIYRDLSIRQEEPFAFGGYFAGEDNQMFLDCGDHSERLIPRACGVLITGGNVVAASVVIRGQTLKEITVGLEKVCLILLFKYLWTHLVLIFQLKSYNLPEKNAVCLMFSCVGRRRTKKEVEIYQSMFPNIPLAGCTGYGEFGIDYCTDSKKDQSSANKRLKTETQVLHGFTSIYVMISSRN</sequence>
<dbReference type="GO" id="GO:0032436">
    <property type="term" value="P:positive regulation of proteasomal ubiquitin-dependent protein catabolic process"/>
    <property type="evidence" value="ECO:0007669"/>
    <property type="project" value="TreeGrafter"/>
</dbReference>